<dbReference type="InterPro" id="IPR014710">
    <property type="entry name" value="RmlC-like_jellyroll"/>
</dbReference>
<dbReference type="SUPFAM" id="SSF51182">
    <property type="entry name" value="RmlC-like cupins"/>
    <property type="match status" value="1"/>
</dbReference>
<dbReference type="EMBL" id="JACKSJ010000164">
    <property type="protein sequence ID" value="MCV7172205.1"/>
    <property type="molecule type" value="Genomic_DNA"/>
</dbReference>
<evidence type="ECO:0000259" key="1">
    <source>
        <dbReference type="Pfam" id="PF07883"/>
    </source>
</evidence>
<name>A0A9X2YPW5_9MYCO</name>
<sequence length="161" mass="17978">MSIDNHLHVGSYLHLNRDGGERLKFLGDSTMRLKIDGTDTGDALTFYEYLSEPGVTGPPQHIHHGHDETFYVVEGTFEFAFGTEQVSAEPGAFLYVPRGRPHTFRNSGHGPGRIVGTFAPARFAEYFRELAEIIERTGGPPDRAQWAGLYGRYDTTFLDEA</sequence>
<accession>A0A9X2YPW5</accession>
<reference evidence="2" key="1">
    <citation type="submission" date="2020-07" db="EMBL/GenBank/DDBJ databases">
        <authorList>
            <person name="Pettersson B.M.F."/>
            <person name="Behra P.R.K."/>
            <person name="Ramesh M."/>
            <person name="Das S."/>
            <person name="Dasgupta S."/>
            <person name="Kirsebom L.A."/>
        </authorList>
    </citation>
    <scope>NUCLEOTIDE SEQUENCE</scope>
    <source>
        <strain evidence="2">DSM 44615</strain>
    </source>
</reference>
<dbReference type="Pfam" id="PF07883">
    <property type="entry name" value="Cupin_2"/>
    <property type="match status" value="1"/>
</dbReference>
<gene>
    <name evidence="2" type="ORF">H7I41_20010</name>
</gene>
<dbReference type="InterPro" id="IPR013096">
    <property type="entry name" value="Cupin_2"/>
</dbReference>
<dbReference type="InterPro" id="IPR011051">
    <property type="entry name" value="RmlC_Cupin_sf"/>
</dbReference>
<evidence type="ECO:0000313" key="2">
    <source>
        <dbReference type="EMBL" id="MCV7172205.1"/>
    </source>
</evidence>
<keyword evidence="3" id="KW-1185">Reference proteome</keyword>
<feature type="domain" description="Cupin type-2" evidence="1">
    <location>
        <begin position="52"/>
        <end position="115"/>
    </location>
</feature>
<proteinExistence type="predicted"/>
<dbReference type="PANTHER" id="PTHR36440:SF1">
    <property type="entry name" value="PUTATIVE (AFU_ORTHOLOGUE AFUA_8G07350)-RELATED"/>
    <property type="match status" value="1"/>
</dbReference>
<dbReference type="Gene3D" id="2.60.120.10">
    <property type="entry name" value="Jelly Rolls"/>
    <property type="match status" value="1"/>
</dbReference>
<dbReference type="AlphaFoldDB" id="A0A9X2YPW5"/>
<reference evidence="2" key="2">
    <citation type="journal article" date="2022" name="BMC Genomics">
        <title>Comparative genome analysis of mycobacteria focusing on tRNA and non-coding RNA.</title>
        <authorList>
            <person name="Behra P.R.K."/>
            <person name="Pettersson B.M.F."/>
            <person name="Ramesh M."/>
            <person name="Das S."/>
            <person name="Dasgupta S."/>
            <person name="Kirsebom L.A."/>
        </authorList>
    </citation>
    <scope>NUCLEOTIDE SEQUENCE</scope>
    <source>
        <strain evidence="2">DSM 44615</strain>
    </source>
</reference>
<evidence type="ECO:0000313" key="3">
    <source>
        <dbReference type="Proteomes" id="UP001140293"/>
    </source>
</evidence>
<comment type="caution">
    <text evidence="2">The sequence shown here is derived from an EMBL/GenBank/DDBJ whole genome shotgun (WGS) entry which is preliminary data.</text>
</comment>
<protein>
    <submittedName>
        <fullName evidence="2">Cupin domain-containing protein</fullName>
    </submittedName>
</protein>
<dbReference type="PANTHER" id="PTHR36440">
    <property type="entry name" value="PUTATIVE (AFU_ORTHOLOGUE AFUA_8G07350)-RELATED"/>
    <property type="match status" value="1"/>
</dbReference>
<dbReference type="RefSeq" id="WP_264014383.1">
    <property type="nucleotide sequence ID" value="NZ_JACKSJ010000164.1"/>
</dbReference>
<dbReference type="InterPro" id="IPR053146">
    <property type="entry name" value="QDO-like"/>
</dbReference>
<dbReference type="Proteomes" id="UP001140293">
    <property type="component" value="Unassembled WGS sequence"/>
</dbReference>
<organism evidence="2 3">
    <name type="scientific">[Mycobacterium] manitobense</name>
    <dbReference type="NCBI Taxonomy" id="190147"/>
    <lineage>
        <taxon>Bacteria</taxon>
        <taxon>Bacillati</taxon>
        <taxon>Actinomycetota</taxon>
        <taxon>Actinomycetes</taxon>
        <taxon>Mycobacteriales</taxon>
        <taxon>Mycobacteriaceae</taxon>
        <taxon>Mycolicibacterium</taxon>
    </lineage>
</organism>